<proteinExistence type="predicted"/>
<keyword evidence="4" id="KW-1185">Reference proteome</keyword>
<evidence type="ECO:0000256" key="1">
    <source>
        <dbReference type="SAM" id="SignalP"/>
    </source>
</evidence>
<dbReference type="HOGENOM" id="CLU_1060440_0_0_7"/>
<dbReference type="CDD" id="cd02966">
    <property type="entry name" value="TlpA_like_family"/>
    <property type="match status" value="1"/>
</dbReference>
<dbReference type="PANTHER" id="PTHR42852">
    <property type="entry name" value="THIOL:DISULFIDE INTERCHANGE PROTEIN DSBE"/>
    <property type="match status" value="1"/>
</dbReference>
<dbReference type="InterPro" id="IPR036249">
    <property type="entry name" value="Thioredoxin-like_sf"/>
</dbReference>
<evidence type="ECO:0000313" key="3">
    <source>
        <dbReference type="EMBL" id="ETX03733.1"/>
    </source>
</evidence>
<sequence>MQGFRCAGTWLLTLLLLVFTGSLARSDATAQNGSQPSVKSSMEYTDPQQFLRTRVNKLVAIIERAQRAQRYLKRTLPSEQALQAHQTYAKWQSIEQHARNMLVEIQNTLRALDARARPESSRPLAKNVMLTRLDGRREQIANHRGDVVLLHFWATWCRPCVKEIGSLQQLYQDFRDQGFSVVPVSLDARKKDVNRFVRKKALRLPMYFDPSRTVYQEMIGGAEVLPRSLLIDKTGRIARIYAGARHLETPEMLADIRRLLAN</sequence>
<dbReference type="InterPro" id="IPR013766">
    <property type="entry name" value="Thioredoxin_domain"/>
</dbReference>
<dbReference type="InterPro" id="IPR050553">
    <property type="entry name" value="Thioredoxin_ResA/DsbE_sf"/>
</dbReference>
<gene>
    <name evidence="3" type="ORF">ETSY2_32685</name>
</gene>
<dbReference type="EMBL" id="AZHX01001396">
    <property type="protein sequence ID" value="ETX03733.1"/>
    <property type="molecule type" value="Genomic_DNA"/>
</dbReference>
<feature type="chain" id="PRO_5004844735" description="Thioredoxin domain-containing protein" evidence="1">
    <location>
        <begin position="31"/>
        <end position="262"/>
    </location>
</feature>
<accession>W4M0R4</accession>
<reference evidence="3 4" key="1">
    <citation type="journal article" date="2014" name="Nature">
        <title>An environmental bacterial taxon with a large and distinct metabolic repertoire.</title>
        <authorList>
            <person name="Wilson M.C."/>
            <person name="Mori T."/>
            <person name="Ruckert C."/>
            <person name="Uria A.R."/>
            <person name="Helf M.J."/>
            <person name="Takada K."/>
            <person name="Gernert C."/>
            <person name="Steffens U.A."/>
            <person name="Heycke N."/>
            <person name="Schmitt S."/>
            <person name="Rinke C."/>
            <person name="Helfrich E.J."/>
            <person name="Brachmann A.O."/>
            <person name="Gurgui C."/>
            <person name="Wakimoto T."/>
            <person name="Kracht M."/>
            <person name="Crusemann M."/>
            <person name="Hentschel U."/>
            <person name="Abe I."/>
            <person name="Matsunaga S."/>
            <person name="Kalinowski J."/>
            <person name="Takeyama H."/>
            <person name="Piel J."/>
        </authorList>
    </citation>
    <scope>NUCLEOTIDE SEQUENCE [LARGE SCALE GENOMIC DNA]</scope>
    <source>
        <strain evidence="4">TSY2</strain>
    </source>
</reference>
<evidence type="ECO:0000313" key="4">
    <source>
        <dbReference type="Proteomes" id="UP000019140"/>
    </source>
</evidence>
<dbReference type="Gene3D" id="3.40.30.10">
    <property type="entry name" value="Glutaredoxin"/>
    <property type="match status" value="1"/>
</dbReference>
<feature type="domain" description="Thioredoxin" evidence="2">
    <location>
        <begin position="119"/>
        <end position="261"/>
    </location>
</feature>
<dbReference type="Proteomes" id="UP000019140">
    <property type="component" value="Unassembled WGS sequence"/>
</dbReference>
<dbReference type="SUPFAM" id="SSF52833">
    <property type="entry name" value="Thioredoxin-like"/>
    <property type="match status" value="1"/>
</dbReference>
<dbReference type="Pfam" id="PF00578">
    <property type="entry name" value="AhpC-TSA"/>
    <property type="match status" value="1"/>
</dbReference>
<organism evidence="3 4">
    <name type="scientific">Candidatus Entotheonella gemina</name>
    <dbReference type="NCBI Taxonomy" id="1429439"/>
    <lineage>
        <taxon>Bacteria</taxon>
        <taxon>Pseudomonadati</taxon>
        <taxon>Nitrospinota/Tectimicrobiota group</taxon>
        <taxon>Candidatus Tectimicrobiota</taxon>
        <taxon>Candidatus Entotheonellia</taxon>
        <taxon>Candidatus Entotheonellales</taxon>
        <taxon>Candidatus Entotheonellaceae</taxon>
        <taxon>Candidatus Entotheonella</taxon>
    </lineage>
</organism>
<feature type="signal peptide" evidence="1">
    <location>
        <begin position="1"/>
        <end position="30"/>
    </location>
</feature>
<dbReference type="PROSITE" id="PS51352">
    <property type="entry name" value="THIOREDOXIN_2"/>
    <property type="match status" value="1"/>
</dbReference>
<dbReference type="PATRIC" id="fig|1429439.4.peg.5531"/>
<dbReference type="InterPro" id="IPR000866">
    <property type="entry name" value="AhpC/TSA"/>
</dbReference>
<comment type="caution">
    <text evidence="3">The sequence shown here is derived from an EMBL/GenBank/DDBJ whole genome shotgun (WGS) entry which is preliminary data.</text>
</comment>
<dbReference type="GO" id="GO:0016491">
    <property type="term" value="F:oxidoreductase activity"/>
    <property type="evidence" value="ECO:0007669"/>
    <property type="project" value="InterPro"/>
</dbReference>
<protein>
    <recommendedName>
        <fullName evidence="2">Thioredoxin domain-containing protein</fullName>
    </recommendedName>
</protein>
<dbReference type="PANTHER" id="PTHR42852:SF17">
    <property type="entry name" value="THIOREDOXIN-LIKE PROTEIN HI_1115"/>
    <property type="match status" value="1"/>
</dbReference>
<keyword evidence="1" id="KW-0732">Signal</keyword>
<dbReference type="GO" id="GO:0016209">
    <property type="term" value="F:antioxidant activity"/>
    <property type="evidence" value="ECO:0007669"/>
    <property type="project" value="InterPro"/>
</dbReference>
<name>W4M0R4_9BACT</name>
<dbReference type="AlphaFoldDB" id="W4M0R4"/>
<evidence type="ECO:0000259" key="2">
    <source>
        <dbReference type="PROSITE" id="PS51352"/>
    </source>
</evidence>